<feature type="chain" id="PRO_5046083623" description="SH3 domain-containing protein" evidence="1">
    <location>
        <begin position="27"/>
        <end position="130"/>
    </location>
</feature>
<accession>A0ABV5NVH0</accession>
<evidence type="ECO:0008006" key="4">
    <source>
        <dbReference type="Google" id="ProtNLM"/>
    </source>
</evidence>
<name>A0ABV5NVH0_9ACTN</name>
<comment type="caution">
    <text evidence="2">The sequence shown here is derived from an EMBL/GenBank/DDBJ whole genome shotgun (WGS) entry which is preliminary data.</text>
</comment>
<organism evidence="2 3">
    <name type="scientific">Nonomuraea salmonea</name>
    <dbReference type="NCBI Taxonomy" id="46181"/>
    <lineage>
        <taxon>Bacteria</taxon>
        <taxon>Bacillati</taxon>
        <taxon>Actinomycetota</taxon>
        <taxon>Actinomycetes</taxon>
        <taxon>Streptosporangiales</taxon>
        <taxon>Streptosporangiaceae</taxon>
        <taxon>Nonomuraea</taxon>
    </lineage>
</organism>
<protein>
    <recommendedName>
        <fullName evidence="4">SH3 domain-containing protein</fullName>
    </recommendedName>
</protein>
<reference evidence="2 3" key="1">
    <citation type="submission" date="2024-09" db="EMBL/GenBank/DDBJ databases">
        <authorList>
            <person name="Sun Q."/>
            <person name="Mori K."/>
        </authorList>
    </citation>
    <scope>NUCLEOTIDE SEQUENCE [LARGE SCALE GENOMIC DNA]</scope>
    <source>
        <strain evidence="2 3">JCM 3324</strain>
    </source>
</reference>
<evidence type="ECO:0000256" key="1">
    <source>
        <dbReference type="SAM" id="SignalP"/>
    </source>
</evidence>
<feature type="signal peptide" evidence="1">
    <location>
        <begin position="1"/>
        <end position="26"/>
    </location>
</feature>
<proteinExistence type="predicted"/>
<evidence type="ECO:0000313" key="2">
    <source>
        <dbReference type="EMBL" id="MFB9474282.1"/>
    </source>
</evidence>
<sequence length="130" mass="14351">MRFVSATAVALVVAGAALAGAPAAQAATSVPAPCPNYVYKGPNLDDGYGVMRGSYNLKDIPYQSGCDVMRMRAGQVLYFHCWQKNRHGNLWVYGRVKGTRKMGWMSLANFRTVRDSTYPICNDNKDKDHT</sequence>
<evidence type="ECO:0000313" key="3">
    <source>
        <dbReference type="Proteomes" id="UP001589568"/>
    </source>
</evidence>
<keyword evidence="3" id="KW-1185">Reference proteome</keyword>
<dbReference type="EMBL" id="JBHMCF010000038">
    <property type="protein sequence ID" value="MFB9474282.1"/>
    <property type="molecule type" value="Genomic_DNA"/>
</dbReference>
<keyword evidence="1" id="KW-0732">Signal</keyword>
<dbReference type="Proteomes" id="UP001589568">
    <property type="component" value="Unassembled WGS sequence"/>
</dbReference>
<dbReference type="RefSeq" id="WP_364367209.1">
    <property type="nucleotide sequence ID" value="NZ_JBHMCF010000038.1"/>
</dbReference>
<gene>
    <name evidence="2" type="ORF">ACFFR3_32725</name>
</gene>